<reference evidence="2 3" key="1">
    <citation type="submission" date="2022-02" db="EMBL/GenBank/DDBJ databases">
        <title>Mesosutterella porci, a novel member of the family Sutterellaceae from pig feces.</title>
        <authorList>
            <person name="Wylensek D."/>
            <person name="Clavel T."/>
        </authorList>
    </citation>
    <scope>NUCLEOTIDE SEQUENCE [LARGE SCALE GENOMIC DNA]</scope>
    <source>
        <strain evidence="3">oilRF-744-wt-GAM-9</strain>
    </source>
</reference>
<accession>A0ABS9MQX8</accession>
<name>A0ABS9MQX8_9BURK</name>
<gene>
    <name evidence="2" type="ORF">MAF45_03065</name>
</gene>
<comment type="caution">
    <text evidence="2">The sequence shown here is derived from an EMBL/GenBank/DDBJ whole genome shotgun (WGS) entry which is preliminary data.</text>
</comment>
<keyword evidence="3" id="KW-1185">Reference proteome</keyword>
<sequence length="409" mass="45683">MSSPAPLPEESEKSFPIYGSDITDILPPEQFLWQVQGAYPGFDAQIRTLYTAQRKLRHIPESAWPEDVLIPSDFYMQGVVLPELQGLPPEGGEESSELPPSCPRPDGSAWEAPEKEEYGESFKAAGFKISAALRHAFAFAKESVDHFDEDEAEGQNFVLSPENYAEVVTSVQTRLAAASWEVFKDVIAYSAEDAKMIRRTGPGLGDFLPDSFFKPFNSPCFWLSLTGQGIEMLGEPCLGCFVFRGRSAASAEASLSVGFVSKNSYFDYAIPLPRHATLGFILESAGDFLSTDGEKMPERQKKRLIDDLKSTWSKVFPLIAHVYGHLPAQALFARRQALGRRILGRGAPMNSPKIHVWRWSAAKKRFIHRLHPALLCGGLRRDFLQEFMENEERAPIEVEQDPSQQPILN</sequence>
<proteinExistence type="predicted"/>
<protein>
    <submittedName>
        <fullName evidence="2">Uncharacterized protein</fullName>
    </submittedName>
</protein>
<evidence type="ECO:0000313" key="3">
    <source>
        <dbReference type="Proteomes" id="UP001297600"/>
    </source>
</evidence>
<feature type="region of interest" description="Disordered" evidence="1">
    <location>
        <begin position="85"/>
        <end position="112"/>
    </location>
</feature>
<dbReference type="Proteomes" id="UP001297600">
    <property type="component" value="Unassembled WGS sequence"/>
</dbReference>
<dbReference type="EMBL" id="JAKNCT010000003">
    <property type="protein sequence ID" value="MCG5030428.1"/>
    <property type="molecule type" value="Genomic_DNA"/>
</dbReference>
<evidence type="ECO:0000313" key="2">
    <source>
        <dbReference type="EMBL" id="MCG5030428.1"/>
    </source>
</evidence>
<organism evidence="2 3">
    <name type="scientific">Mesosutterella porci</name>
    <dbReference type="NCBI Taxonomy" id="2915351"/>
    <lineage>
        <taxon>Bacteria</taxon>
        <taxon>Pseudomonadati</taxon>
        <taxon>Pseudomonadota</taxon>
        <taxon>Betaproteobacteria</taxon>
        <taxon>Burkholderiales</taxon>
        <taxon>Sutterellaceae</taxon>
        <taxon>Mesosutterella</taxon>
    </lineage>
</organism>
<evidence type="ECO:0000256" key="1">
    <source>
        <dbReference type="SAM" id="MobiDB-lite"/>
    </source>
</evidence>